<accession>A0AAD6YJH5</accession>
<dbReference type="InterPro" id="IPR051678">
    <property type="entry name" value="AGP_Transferase"/>
</dbReference>
<gene>
    <name evidence="2" type="ORF">GGX14DRAFT_352873</name>
</gene>
<evidence type="ECO:0000313" key="2">
    <source>
        <dbReference type="EMBL" id="KAJ7222194.1"/>
    </source>
</evidence>
<dbReference type="InterPro" id="IPR011009">
    <property type="entry name" value="Kinase-like_dom_sf"/>
</dbReference>
<dbReference type="EMBL" id="JARJCW010000007">
    <property type="protein sequence ID" value="KAJ7222194.1"/>
    <property type="molecule type" value="Genomic_DNA"/>
</dbReference>
<sequence length="418" mass="46622">MSDHSSASSASSASVPSFVDNLNLNTLAFLATNARTGGVACVVDAVPKIGAYNVVYFLEFSDGVRWVARLPIAPWSEALRKRMSLDRISLDFIGTNTTIPVPKIIDCQTTGNNALGRPYILMSFLPGTQLAKLWFDPVWFTDRRRNMVFQALAGLMSQLSTHEFSSIGQLDIDPRTHAHYVGPFYPDLDAISEGETSPEPIRGPYQSTHVCLQGQISDQLQKETSTTVISELHLLRAYAGMIPDLTFDGAPFFLSHPDLGYQNILVDAEGNVTGIVDWDGATIGPRQSAFARYPSWITRDWDPLMYGYREYRESEQEDSPETLSRFRDEYLAAFTRLNPSHGRLTRYSHLIEALEIAISQSFTRAHILAKFTEYIYGGNDDDDEGFLSFVTLSRRLSKGSWVRDTVGEEKLAAGGEYV</sequence>
<reference evidence="2" key="1">
    <citation type="submission" date="2023-03" db="EMBL/GenBank/DDBJ databases">
        <title>Massive genome expansion in bonnet fungi (Mycena s.s.) driven by repeated elements and novel gene families across ecological guilds.</title>
        <authorList>
            <consortium name="Lawrence Berkeley National Laboratory"/>
            <person name="Harder C.B."/>
            <person name="Miyauchi S."/>
            <person name="Viragh M."/>
            <person name="Kuo A."/>
            <person name="Thoen E."/>
            <person name="Andreopoulos B."/>
            <person name="Lu D."/>
            <person name="Skrede I."/>
            <person name="Drula E."/>
            <person name="Henrissat B."/>
            <person name="Morin E."/>
            <person name="Kohler A."/>
            <person name="Barry K."/>
            <person name="LaButti K."/>
            <person name="Morin E."/>
            <person name="Salamov A."/>
            <person name="Lipzen A."/>
            <person name="Mereny Z."/>
            <person name="Hegedus B."/>
            <person name="Baldrian P."/>
            <person name="Stursova M."/>
            <person name="Weitz H."/>
            <person name="Taylor A."/>
            <person name="Grigoriev I.V."/>
            <person name="Nagy L.G."/>
            <person name="Martin F."/>
            <person name="Kauserud H."/>
        </authorList>
    </citation>
    <scope>NUCLEOTIDE SEQUENCE</scope>
    <source>
        <strain evidence="2">9144</strain>
    </source>
</reference>
<proteinExistence type="predicted"/>
<evidence type="ECO:0000259" key="1">
    <source>
        <dbReference type="Pfam" id="PF01636"/>
    </source>
</evidence>
<dbReference type="Proteomes" id="UP001219525">
    <property type="component" value="Unassembled WGS sequence"/>
</dbReference>
<dbReference type="PANTHER" id="PTHR21310:SF15">
    <property type="entry name" value="AMINOGLYCOSIDE PHOSPHOTRANSFERASE DOMAIN-CONTAINING PROTEIN"/>
    <property type="match status" value="1"/>
</dbReference>
<comment type="caution">
    <text evidence="2">The sequence shown here is derived from an EMBL/GenBank/DDBJ whole genome shotgun (WGS) entry which is preliminary data.</text>
</comment>
<organism evidence="2 3">
    <name type="scientific">Mycena pura</name>
    <dbReference type="NCBI Taxonomy" id="153505"/>
    <lineage>
        <taxon>Eukaryota</taxon>
        <taxon>Fungi</taxon>
        <taxon>Dikarya</taxon>
        <taxon>Basidiomycota</taxon>
        <taxon>Agaricomycotina</taxon>
        <taxon>Agaricomycetes</taxon>
        <taxon>Agaricomycetidae</taxon>
        <taxon>Agaricales</taxon>
        <taxon>Marasmiineae</taxon>
        <taxon>Mycenaceae</taxon>
        <taxon>Mycena</taxon>
    </lineage>
</organism>
<keyword evidence="2" id="KW-0418">Kinase</keyword>
<feature type="domain" description="Aminoglycoside phosphotransferase" evidence="1">
    <location>
        <begin position="50"/>
        <end position="306"/>
    </location>
</feature>
<dbReference type="Pfam" id="PF01636">
    <property type="entry name" value="APH"/>
    <property type="match status" value="1"/>
</dbReference>
<protein>
    <submittedName>
        <fullName evidence="2">Kinase-like domain-containing protein</fullName>
    </submittedName>
</protein>
<dbReference type="AlphaFoldDB" id="A0AAD6YJH5"/>
<evidence type="ECO:0000313" key="3">
    <source>
        <dbReference type="Proteomes" id="UP001219525"/>
    </source>
</evidence>
<dbReference type="PANTHER" id="PTHR21310">
    <property type="entry name" value="AMINOGLYCOSIDE PHOSPHOTRANSFERASE-RELATED-RELATED"/>
    <property type="match status" value="1"/>
</dbReference>
<name>A0AAD6YJH5_9AGAR</name>
<dbReference type="GO" id="GO:0016301">
    <property type="term" value="F:kinase activity"/>
    <property type="evidence" value="ECO:0007669"/>
    <property type="project" value="UniProtKB-KW"/>
</dbReference>
<dbReference type="InterPro" id="IPR002575">
    <property type="entry name" value="Aminoglycoside_PTrfase"/>
</dbReference>
<dbReference type="SUPFAM" id="SSF56112">
    <property type="entry name" value="Protein kinase-like (PK-like)"/>
    <property type="match status" value="1"/>
</dbReference>
<dbReference type="Gene3D" id="3.90.1200.10">
    <property type="match status" value="1"/>
</dbReference>
<keyword evidence="2" id="KW-0808">Transferase</keyword>
<keyword evidence="3" id="KW-1185">Reference proteome</keyword>